<evidence type="ECO:0000313" key="2">
    <source>
        <dbReference type="Proteomes" id="UP000306808"/>
    </source>
</evidence>
<dbReference type="OrthoDB" id="9783700at2"/>
<dbReference type="InterPro" id="IPR015943">
    <property type="entry name" value="WD40/YVTN_repeat-like_dom_sf"/>
</dbReference>
<sequence>MNNKSIWTVALALALAVGGCKTQKGKLEFEKPESGQKVLLGEQLKLKLNFSEAAVDSVIYSIDGNILERKKDTSAVVLDTQKVGLGDRSITAKVYIAGKEDIAYSNVVVLPPSAKNYGFEVVNTFPHDDKAFTQGLQYEGGVLYETTGRTGESSLRKVELQTGKVTKIVPIGDSYFGEGMTIIGDKIVVLTWQDNVGFFYNKNSFEKTGSFSYGNSKEGWGLTYDGQRLIKSDGSNLLYFLDPTTGKEIGSIGVYDENGAVDSLNELEYIEGKVYANVYQQEIIVVINPETGAVEGRINLVGMNTENRQPVDNELNGIAYDVAGKRLFVTGKLWPKLYEIKTVER</sequence>
<evidence type="ECO:0000313" key="1">
    <source>
        <dbReference type="EMBL" id="TJZ60811.1"/>
    </source>
</evidence>
<keyword evidence="1" id="KW-0808">Transferase</keyword>
<proteinExistence type="predicted"/>
<keyword evidence="2" id="KW-1185">Reference proteome</keyword>
<dbReference type="InterPro" id="IPR007788">
    <property type="entry name" value="QCT"/>
</dbReference>
<dbReference type="PANTHER" id="PTHR31270:SF1">
    <property type="entry name" value="GLUTAMINYL-PEPTIDE CYCLOTRANSFERASE"/>
    <property type="match status" value="1"/>
</dbReference>
<reference evidence="1 2" key="1">
    <citation type="submission" date="2019-04" db="EMBL/GenBank/DDBJ databases">
        <title>Sphingobacterium olei sp. nov., isolated from oil-contaminated soil.</title>
        <authorList>
            <person name="Liu B."/>
        </authorList>
    </citation>
    <scope>NUCLEOTIDE SEQUENCE [LARGE SCALE GENOMIC DNA]</scope>
    <source>
        <strain evidence="1 2">HAL-9</strain>
    </source>
</reference>
<dbReference type="Pfam" id="PF05096">
    <property type="entry name" value="Glu_cyclase_2"/>
    <property type="match status" value="1"/>
</dbReference>
<dbReference type="SUPFAM" id="SSF50969">
    <property type="entry name" value="YVTN repeat-like/Quinoprotein amine dehydrogenase"/>
    <property type="match status" value="1"/>
</dbReference>
<dbReference type="PROSITE" id="PS51257">
    <property type="entry name" value="PROKAR_LIPOPROTEIN"/>
    <property type="match status" value="1"/>
</dbReference>
<organism evidence="1 2">
    <name type="scientific">Sphingobacterium olei</name>
    <dbReference type="NCBI Taxonomy" id="2571155"/>
    <lineage>
        <taxon>Bacteria</taxon>
        <taxon>Pseudomonadati</taxon>
        <taxon>Bacteroidota</taxon>
        <taxon>Sphingobacteriia</taxon>
        <taxon>Sphingobacteriales</taxon>
        <taxon>Sphingobacteriaceae</taxon>
        <taxon>Sphingobacterium</taxon>
    </lineage>
</organism>
<comment type="caution">
    <text evidence="1">The sequence shown here is derived from an EMBL/GenBank/DDBJ whole genome shotgun (WGS) entry which is preliminary data.</text>
</comment>
<dbReference type="AlphaFoldDB" id="A0A4U0P0R4"/>
<name>A0A4U0P0R4_9SPHI</name>
<gene>
    <name evidence="1" type="ORF">FAZ15_10350</name>
</gene>
<dbReference type="PANTHER" id="PTHR31270">
    <property type="entry name" value="GLUTAMINYL-PEPTIDE CYCLOTRANSFERASE"/>
    <property type="match status" value="1"/>
</dbReference>
<dbReference type="Proteomes" id="UP000306808">
    <property type="component" value="Unassembled WGS sequence"/>
</dbReference>
<dbReference type="Gene3D" id="2.130.10.10">
    <property type="entry name" value="YVTN repeat-like/Quinoprotein amine dehydrogenase"/>
    <property type="match status" value="1"/>
</dbReference>
<dbReference type="EMBL" id="SUME01000004">
    <property type="protein sequence ID" value="TJZ60811.1"/>
    <property type="molecule type" value="Genomic_DNA"/>
</dbReference>
<dbReference type="InterPro" id="IPR011044">
    <property type="entry name" value="Quino_amine_DH_bsu"/>
</dbReference>
<protein>
    <submittedName>
        <fullName evidence="1">Glutaminyl-peptide cyclotransferase</fullName>
    </submittedName>
</protein>
<dbReference type="GO" id="GO:0016603">
    <property type="term" value="F:glutaminyl-peptide cyclotransferase activity"/>
    <property type="evidence" value="ECO:0007669"/>
    <property type="project" value="InterPro"/>
</dbReference>
<accession>A0A4U0P0R4</accession>